<dbReference type="RefSeq" id="WP_230737209.1">
    <property type="nucleotide sequence ID" value="NZ_JAJNDB010000004.1"/>
</dbReference>
<dbReference type="Proteomes" id="UP001199469">
    <property type="component" value="Unassembled WGS sequence"/>
</dbReference>
<feature type="transmembrane region" description="Helical" evidence="1">
    <location>
        <begin position="144"/>
        <end position="164"/>
    </location>
</feature>
<sequence>MPPSGTTPSRARVSTLLSKVPEITLMFWAAKLLTTGMGETTWDALDIAFDQYVAVAITGVLFVASMVIQFARRSYNAWSYWFAIVMVSVFGTTVADLVHNDFGVPYTVSTSVLFVLVLATFGLWYRVEGTLSIHSITTRRREVFYWAAVLLTFALGTAAGDWTASTLHLGYLPSGIMFAILFILPAIAYHWFGLDAIAAFWISYILTRPFGASFADWFGGPPGRGGLALGMDRTAIVLTVLILGVITYFAVSKVDRPQPVEAGTPAVETEASRTSAR</sequence>
<dbReference type="Pfam" id="PF03988">
    <property type="entry name" value="DUF347"/>
    <property type="match status" value="3"/>
</dbReference>
<feature type="transmembrane region" description="Helical" evidence="1">
    <location>
        <begin position="104"/>
        <end position="124"/>
    </location>
</feature>
<dbReference type="InterPro" id="IPR007136">
    <property type="entry name" value="DUF347"/>
</dbReference>
<gene>
    <name evidence="2" type="ORF">LQ327_20620</name>
</gene>
<comment type="caution">
    <text evidence="2">The sequence shown here is derived from an EMBL/GenBank/DDBJ whole genome shotgun (WGS) entry which is preliminary data.</text>
</comment>
<keyword evidence="1" id="KW-1133">Transmembrane helix</keyword>
<feature type="transmembrane region" description="Helical" evidence="1">
    <location>
        <begin position="196"/>
        <end position="215"/>
    </location>
</feature>
<keyword evidence="3" id="KW-1185">Reference proteome</keyword>
<dbReference type="EMBL" id="JAJNDB010000004">
    <property type="protein sequence ID" value="MCD2195780.1"/>
    <property type="molecule type" value="Genomic_DNA"/>
</dbReference>
<evidence type="ECO:0008006" key="4">
    <source>
        <dbReference type="Google" id="ProtNLM"/>
    </source>
</evidence>
<evidence type="ECO:0000313" key="3">
    <source>
        <dbReference type="Proteomes" id="UP001199469"/>
    </source>
</evidence>
<evidence type="ECO:0000256" key="1">
    <source>
        <dbReference type="SAM" id="Phobius"/>
    </source>
</evidence>
<keyword evidence="1" id="KW-0472">Membrane</keyword>
<accession>A0ABS8PBX5</accession>
<feature type="transmembrane region" description="Helical" evidence="1">
    <location>
        <begin position="170"/>
        <end position="189"/>
    </location>
</feature>
<reference evidence="2 3" key="1">
    <citation type="submission" date="2021-11" db="EMBL/GenBank/DDBJ databases">
        <title>Draft genome sequence of Actinomycetospora sp. SF1 isolated from the rhizosphere soil.</title>
        <authorList>
            <person name="Duangmal K."/>
            <person name="Chantavorakit T."/>
        </authorList>
    </citation>
    <scope>NUCLEOTIDE SEQUENCE [LARGE SCALE GENOMIC DNA]</scope>
    <source>
        <strain evidence="2 3">TBRC 5722</strain>
    </source>
</reference>
<feature type="transmembrane region" description="Helical" evidence="1">
    <location>
        <begin position="78"/>
        <end position="98"/>
    </location>
</feature>
<protein>
    <recommendedName>
        <fullName evidence="4">Membrane-anchored protein</fullName>
    </recommendedName>
</protein>
<evidence type="ECO:0000313" key="2">
    <source>
        <dbReference type="EMBL" id="MCD2195780.1"/>
    </source>
</evidence>
<proteinExistence type="predicted"/>
<organism evidence="2 3">
    <name type="scientific">Actinomycetospora endophytica</name>
    <dbReference type="NCBI Taxonomy" id="2291215"/>
    <lineage>
        <taxon>Bacteria</taxon>
        <taxon>Bacillati</taxon>
        <taxon>Actinomycetota</taxon>
        <taxon>Actinomycetes</taxon>
        <taxon>Pseudonocardiales</taxon>
        <taxon>Pseudonocardiaceae</taxon>
        <taxon>Actinomycetospora</taxon>
    </lineage>
</organism>
<name>A0ABS8PBX5_9PSEU</name>
<keyword evidence="1" id="KW-0812">Transmembrane</keyword>
<feature type="transmembrane region" description="Helical" evidence="1">
    <location>
        <begin position="235"/>
        <end position="251"/>
    </location>
</feature>
<feature type="transmembrane region" description="Helical" evidence="1">
    <location>
        <begin position="52"/>
        <end position="71"/>
    </location>
</feature>